<dbReference type="Proteomes" id="UP000177040">
    <property type="component" value="Unassembled WGS sequence"/>
</dbReference>
<sequence length="122" mass="13462">MRILVVDDQPAVRKLLVRFLEGRGHSVTTASNGNEGFAADQTTMDLVITDLEMPEMSGDQMINQLHESGKDIPFILMSGNHQELGVRGLALKQWNIRVATIQKPFSPSLLVTTVADEFGLKI</sequence>
<feature type="domain" description="Response regulatory" evidence="3">
    <location>
        <begin position="2"/>
        <end position="118"/>
    </location>
</feature>
<evidence type="ECO:0000256" key="1">
    <source>
        <dbReference type="ARBA" id="ARBA00022553"/>
    </source>
</evidence>
<evidence type="ECO:0000313" key="4">
    <source>
        <dbReference type="EMBL" id="OGH77431.1"/>
    </source>
</evidence>
<accession>A0A1F6N0M5</accession>
<feature type="modified residue" description="4-aspartylphosphate" evidence="2">
    <location>
        <position position="50"/>
    </location>
</feature>
<reference evidence="4 5" key="1">
    <citation type="journal article" date="2016" name="Nat. Commun.">
        <title>Thousands of microbial genomes shed light on interconnected biogeochemical processes in an aquifer system.</title>
        <authorList>
            <person name="Anantharaman K."/>
            <person name="Brown C.T."/>
            <person name="Hug L.A."/>
            <person name="Sharon I."/>
            <person name="Castelle C.J."/>
            <person name="Probst A.J."/>
            <person name="Thomas B.C."/>
            <person name="Singh A."/>
            <person name="Wilkins M.J."/>
            <person name="Karaoz U."/>
            <person name="Brodie E.L."/>
            <person name="Williams K.H."/>
            <person name="Hubbard S.S."/>
            <person name="Banfield J.F."/>
        </authorList>
    </citation>
    <scope>NUCLEOTIDE SEQUENCE [LARGE SCALE GENOMIC DNA]</scope>
</reference>
<proteinExistence type="predicted"/>
<dbReference type="SUPFAM" id="SSF52172">
    <property type="entry name" value="CheY-like"/>
    <property type="match status" value="1"/>
</dbReference>
<dbReference type="EMBL" id="MFQH01000024">
    <property type="protein sequence ID" value="OGH77431.1"/>
    <property type="molecule type" value="Genomic_DNA"/>
</dbReference>
<gene>
    <name evidence="4" type="ORF">A2983_01875</name>
</gene>
<dbReference type="PANTHER" id="PTHR44591">
    <property type="entry name" value="STRESS RESPONSE REGULATOR PROTEIN 1"/>
    <property type="match status" value="1"/>
</dbReference>
<dbReference type="AlphaFoldDB" id="A0A1F6N0M5"/>
<comment type="caution">
    <text evidence="4">The sequence shown here is derived from an EMBL/GenBank/DDBJ whole genome shotgun (WGS) entry which is preliminary data.</text>
</comment>
<dbReference type="PANTHER" id="PTHR44591:SF23">
    <property type="entry name" value="CHEY SUBFAMILY"/>
    <property type="match status" value="1"/>
</dbReference>
<dbReference type="PROSITE" id="PS50110">
    <property type="entry name" value="RESPONSE_REGULATORY"/>
    <property type="match status" value="1"/>
</dbReference>
<name>A0A1F6N0M5_9BACT</name>
<dbReference type="Gene3D" id="3.40.50.2300">
    <property type="match status" value="1"/>
</dbReference>
<dbReference type="GO" id="GO:0000160">
    <property type="term" value="P:phosphorelay signal transduction system"/>
    <property type="evidence" value="ECO:0007669"/>
    <property type="project" value="InterPro"/>
</dbReference>
<dbReference type="CDD" id="cd00156">
    <property type="entry name" value="REC"/>
    <property type="match status" value="1"/>
</dbReference>
<dbReference type="InterPro" id="IPR001789">
    <property type="entry name" value="Sig_transdc_resp-reg_receiver"/>
</dbReference>
<evidence type="ECO:0000259" key="3">
    <source>
        <dbReference type="PROSITE" id="PS50110"/>
    </source>
</evidence>
<keyword evidence="1 2" id="KW-0597">Phosphoprotein</keyword>
<dbReference type="InterPro" id="IPR050595">
    <property type="entry name" value="Bact_response_regulator"/>
</dbReference>
<evidence type="ECO:0000256" key="2">
    <source>
        <dbReference type="PROSITE-ProRule" id="PRU00169"/>
    </source>
</evidence>
<dbReference type="Pfam" id="PF00072">
    <property type="entry name" value="Response_reg"/>
    <property type="match status" value="1"/>
</dbReference>
<protein>
    <recommendedName>
        <fullName evidence="3">Response regulatory domain-containing protein</fullName>
    </recommendedName>
</protein>
<organism evidence="4 5">
    <name type="scientific">Candidatus Magasanikbacteria bacterium RIFCSPLOWO2_01_FULL_40_15</name>
    <dbReference type="NCBI Taxonomy" id="1798686"/>
    <lineage>
        <taxon>Bacteria</taxon>
        <taxon>Candidatus Magasanikiibacteriota</taxon>
    </lineage>
</organism>
<dbReference type="InterPro" id="IPR011006">
    <property type="entry name" value="CheY-like_superfamily"/>
</dbReference>
<evidence type="ECO:0000313" key="5">
    <source>
        <dbReference type="Proteomes" id="UP000177040"/>
    </source>
</evidence>
<dbReference type="SMART" id="SM00448">
    <property type="entry name" value="REC"/>
    <property type="match status" value="1"/>
</dbReference>